<dbReference type="Proteomes" id="UP001449657">
    <property type="component" value="Chromosome"/>
</dbReference>
<dbReference type="EMBL" id="CP150096">
    <property type="protein sequence ID" value="WZN44752.1"/>
    <property type="molecule type" value="Genomic_DNA"/>
</dbReference>
<keyword evidence="8" id="KW-1185">Reference proteome</keyword>
<dbReference type="InterPro" id="IPR022791">
    <property type="entry name" value="L-PG_synthase/AglD"/>
</dbReference>
<dbReference type="Pfam" id="PF03706">
    <property type="entry name" value="LPG_synthase_TM"/>
    <property type="match status" value="1"/>
</dbReference>
<organism evidence="7 8">
    <name type="scientific">Chitinophaga caseinilytica</name>
    <dbReference type="NCBI Taxonomy" id="2267521"/>
    <lineage>
        <taxon>Bacteria</taxon>
        <taxon>Pseudomonadati</taxon>
        <taxon>Bacteroidota</taxon>
        <taxon>Chitinophagia</taxon>
        <taxon>Chitinophagales</taxon>
        <taxon>Chitinophagaceae</taxon>
        <taxon>Chitinophaga</taxon>
    </lineage>
</organism>
<feature type="transmembrane region" description="Helical" evidence="6">
    <location>
        <begin position="288"/>
        <end position="306"/>
    </location>
</feature>
<evidence type="ECO:0000256" key="2">
    <source>
        <dbReference type="ARBA" id="ARBA00022475"/>
    </source>
</evidence>
<evidence type="ECO:0000313" key="7">
    <source>
        <dbReference type="EMBL" id="WZN44752.1"/>
    </source>
</evidence>
<gene>
    <name evidence="7" type="ORF">WJU22_17800</name>
</gene>
<feature type="transmembrane region" description="Helical" evidence="6">
    <location>
        <begin position="171"/>
        <end position="192"/>
    </location>
</feature>
<evidence type="ECO:0000256" key="1">
    <source>
        <dbReference type="ARBA" id="ARBA00004651"/>
    </source>
</evidence>
<keyword evidence="5 6" id="KW-0472">Membrane</keyword>
<dbReference type="PANTHER" id="PTHR39087:SF2">
    <property type="entry name" value="UPF0104 MEMBRANE PROTEIN MJ1595"/>
    <property type="match status" value="1"/>
</dbReference>
<feature type="transmembrane region" description="Helical" evidence="6">
    <location>
        <begin position="259"/>
        <end position="281"/>
    </location>
</feature>
<accession>A0ABZ2Z0A3</accession>
<evidence type="ECO:0000256" key="3">
    <source>
        <dbReference type="ARBA" id="ARBA00022692"/>
    </source>
</evidence>
<keyword evidence="4 6" id="KW-1133">Transmembrane helix</keyword>
<dbReference type="PANTHER" id="PTHR39087">
    <property type="entry name" value="UPF0104 MEMBRANE PROTEIN MJ1595"/>
    <property type="match status" value="1"/>
</dbReference>
<dbReference type="NCBIfam" id="TIGR00374">
    <property type="entry name" value="flippase-like domain"/>
    <property type="match status" value="1"/>
</dbReference>
<feature type="transmembrane region" description="Helical" evidence="6">
    <location>
        <begin position="6"/>
        <end position="26"/>
    </location>
</feature>
<dbReference type="RefSeq" id="WP_341839519.1">
    <property type="nucleotide sequence ID" value="NZ_CP149792.1"/>
</dbReference>
<reference evidence="7 8" key="1">
    <citation type="submission" date="2024-03" db="EMBL/GenBank/DDBJ databases">
        <title>Chitinophaga caseinilytica sp. nov., a casein hydrolysing bacterium isolated from forest soil.</title>
        <authorList>
            <person name="Lee D.S."/>
            <person name="Han D.M."/>
            <person name="Baek J.H."/>
            <person name="Choi D.G."/>
            <person name="Jeon J.H."/>
            <person name="Jeon C.O."/>
        </authorList>
    </citation>
    <scope>NUCLEOTIDE SEQUENCE [LARGE SCALE GENOMIC DNA]</scope>
    <source>
        <strain evidence="7 8">KACC 19118</strain>
    </source>
</reference>
<comment type="subcellular location">
    <subcellularLocation>
        <location evidence="1">Cell membrane</location>
        <topology evidence="1">Multi-pass membrane protein</topology>
    </subcellularLocation>
</comment>
<feature type="transmembrane region" description="Helical" evidence="6">
    <location>
        <begin position="46"/>
        <end position="63"/>
    </location>
</feature>
<evidence type="ECO:0000313" key="8">
    <source>
        <dbReference type="Proteomes" id="UP001449657"/>
    </source>
</evidence>
<protein>
    <submittedName>
        <fullName evidence="7">Lysylphosphatidylglycerol synthase transmembrane domain-containing protein</fullName>
    </submittedName>
</protein>
<sequence>MPKTLKTIIQFAVFLGLGILIIWWTVRGFTPQQISEIKSAMRHGNYWLLIPTMILGIGSHWVRAIRWRLLFSPLGYEPKKLNTFFAVMIGYLLNLAVPRLGEVARCGVLSRYEKIPVDRLVGTMIAERAIDLLCLILLLTVTVLIQVDVVGAFVSQYIWTPLSAKFTGVPLMTWGIVVAGGLLFVMLVAWLLRRFKSTKAGISFRNLLRGIVEGILSVGKLRDKGWFLFYTLLMWALYFSQVYIAFWCMDETVGLGAKAAMSILAFGSIGMIATQGGIGAYQYIVQQILVLYGISATIGFAFGWIIWLAQTALMLVLGFGSLAAIPLLNKKPAEPQQP</sequence>
<name>A0ABZ2Z0A3_9BACT</name>
<keyword evidence="3 6" id="KW-0812">Transmembrane</keyword>
<evidence type="ECO:0000256" key="6">
    <source>
        <dbReference type="SAM" id="Phobius"/>
    </source>
</evidence>
<feature type="transmembrane region" description="Helical" evidence="6">
    <location>
        <begin position="132"/>
        <end position="159"/>
    </location>
</feature>
<evidence type="ECO:0000256" key="5">
    <source>
        <dbReference type="ARBA" id="ARBA00023136"/>
    </source>
</evidence>
<proteinExistence type="predicted"/>
<evidence type="ECO:0000256" key="4">
    <source>
        <dbReference type="ARBA" id="ARBA00022989"/>
    </source>
</evidence>
<feature type="transmembrane region" description="Helical" evidence="6">
    <location>
        <begin position="227"/>
        <end position="247"/>
    </location>
</feature>
<keyword evidence="2" id="KW-1003">Cell membrane</keyword>